<evidence type="ECO:0000256" key="1">
    <source>
        <dbReference type="ARBA" id="ARBA00023015"/>
    </source>
</evidence>
<dbReference type="PROSITE" id="PS50949">
    <property type="entry name" value="HTH_GNTR"/>
    <property type="match status" value="1"/>
</dbReference>
<dbReference type="Proteomes" id="UP000462055">
    <property type="component" value="Unassembled WGS sequence"/>
</dbReference>
<gene>
    <name evidence="5" type="ORF">F8568_010710</name>
</gene>
<sequence length="256" mass="28394">MGAALMRRGPELRPKKMADLVADQIRKQIVRGELREGDWLPTEPELIERFGVSRPTLREAFRLLEADSLVRVRRGPPGGARVSIPGPEAAAPIFSLLLALQDTTVEDVYAARMVIEPPAARLLAEAGSDADHDALAAELEKVEAAVDGRFGAATVRFHQRVVELSGNRTLSTMVTLLGEIMSRQIATAYDETPRQGAALEESNRLALRSYKRLVELVRRRDGAGAERHWAEHMRRAQEHLFEDPGAARRQVIDILD</sequence>
<dbReference type="Gene3D" id="1.20.120.530">
    <property type="entry name" value="GntR ligand-binding domain-like"/>
    <property type="match status" value="1"/>
</dbReference>
<feature type="domain" description="HTH gntR-type" evidence="4">
    <location>
        <begin position="15"/>
        <end position="85"/>
    </location>
</feature>
<evidence type="ECO:0000313" key="5">
    <source>
        <dbReference type="EMBL" id="MWA00843.1"/>
    </source>
</evidence>
<dbReference type="PANTHER" id="PTHR43537:SF5">
    <property type="entry name" value="UXU OPERON TRANSCRIPTIONAL REGULATOR"/>
    <property type="match status" value="1"/>
</dbReference>
<keyword evidence="1" id="KW-0805">Transcription regulation</keyword>
<accession>A0A6I4M4Y3</accession>
<dbReference type="SUPFAM" id="SSF46785">
    <property type="entry name" value="Winged helix' DNA-binding domain"/>
    <property type="match status" value="1"/>
</dbReference>
<keyword evidence="3" id="KW-0804">Transcription</keyword>
<dbReference type="CDD" id="cd07377">
    <property type="entry name" value="WHTH_GntR"/>
    <property type="match status" value="1"/>
</dbReference>
<dbReference type="EMBL" id="WBMS02000007">
    <property type="protein sequence ID" value="MWA00843.1"/>
    <property type="molecule type" value="Genomic_DNA"/>
</dbReference>
<dbReference type="SUPFAM" id="SSF48008">
    <property type="entry name" value="GntR ligand-binding domain-like"/>
    <property type="match status" value="1"/>
</dbReference>
<dbReference type="InterPro" id="IPR000524">
    <property type="entry name" value="Tscrpt_reg_HTH_GntR"/>
</dbReference>
<organism evidence="5 6">
    <name type="scientific">Actinomadura physcomitrii</name>
    <dbReference type="NCBI Taxonomy" id="2650748"/>
    <lineage>
        <taxon>Bacteria</taxon>
        <taxon>Bacillati</taxon>
        <taxon>Actinomycetota</taxon>
        <taxon>Actinomycetes</taxon>
        <taxon>Streptosporangiales</taxon>
        <taxon>Thermomonosporaceae</taxon>
        <taxon>Actinomadura</taxon>
    </lineage>
</organism>
<dbReference type="PRINTS" id="PR00035">
    <property type="entry name" value="HTHGNTR"/>
</dbReference>
<proteinExistence type="predicted"/>
<dbReference type="SMART" id="SM00345">
    <property type="entry name" value="HTH_GNTR"/>
    <property type="match status" value="1"/>
</dbReference>
<dbReference type="SMART" id="SM00895">
    <property type="entry name" value="FCD"/>
    <property type="match status" value="1"/>
</dbReference>
<dbReference type="GO" id="GO:0003700">
    <property type="term" value="F:DNA-binding transcription factor activity"/>
    <property type="evidence" value="ECO:0007669"/>
    <property type="project" value="InterPro"/>
</dbReference>
<name>A0A6I4M4Y3_9ACTN</name>
<keyword evidence="6" id="KW-1185">Reference proteome</keyword>
<reference evidence="5" key="1">
    <citation type="submission" date="2019-12" db="EMBL/GenBank/DDBJ databases">
        <title>Actinomadura physcomitrii sp. nov., a novel actinomycete isolated from moss [Physcomitrium sphaericum (Ludw) Fuernr].</title>
        <authorList>
            <person name="Zhuang X."/>
        </authorList>
    </citation>
    <scope>NUCLEOTIDE SEQUENCE [LARGE SCALE GENOMIC DNA]</scope>
    <source>
        <strain evidence="5">LD22</strain>
    </source>
</reference>
<comment type="caution">
    <text evidence="5">The sequence shown here is derived from an EMBL/GenBank/DDBJ whole genome shotgun (WGS) entry which is preliminary data.</text>
</comment>
<dbReference type="InterPro" id="IPR036390">
    <property type="entry name" value="WH_DNA-bd_sf"/>
</dbReference>
<evidence type="ECO:0000259" key="4">
    <source>
        <dbReference type="PROSITE" id="PS50949"/>
    </source>
</evidence>
<protein>
    <submittedName>
        <fullName evidence="5">FCD domain-containing protein</fullName>
    </submittedName>
</protein>
<evidence type="ECO:0000256" key="2">
    <source>
        <dbReference type="ARBA" id="ARBA00023125"/>
    </source>
</evidence>
<dbReference type="GO" id="GO:0003677">
    <property type="term" value="F:DNA binding"/>
    <property type="evidence" value="ECO:0007669"/>
    <property type="project" value="UniProtKB-KW"/>
</dbReference>
<evidence type="ECO:0000313" key="6">
    <source>
        <dbReference type="Proteomes" id="UP000462055"/>
    </source>
</evidence>
<dbReference type="AlphaFoldDB" id="A0A6I4M4Y3"/>
<dbReference type="RefSeq" id="WP_151593377.1">
    <property type="nucleotide sequence ID" value="NZ_WBMS02000007.1"/>
</dbReference>
<dbReference type="Gene3D" id="1.10.10.10">
    <property type="entry name" value="Winged helix-like DNA-binding domain superfamily/Winged helix DNA-binding domain"/>
    <property type="match status" value="1"/>
</dbReference>
<keyword evidence="2" id="KW-0238">DNA-binding</keyword>
<dbReference type="InterPro" id="IPR011711">
    <property type="entry name" value="GntR_C"/>
</dbReference>
<dbReference type="PANTHER" id="PTHR43537">
    <property type="entry name" value="TRANSCRIPTIONAL REGULATOR, GNTR FAMILY"/>
    <property type="match status" value="1"/>
</dbReference>
<dbReference type="Pfam" id="PF07729">
    <property type="entry name" value="FCD"/>
    <property type="match status" value="1"/>
</dbReference>
<evidence type="ECO:0000256" key="3">
    <source>
        <dbReference type="ARBA" id="ARBA00023163"/>
    </source>
</evidence>
<dbReference type="Pfam" id="PF00392">
    <property type="entry name" value="GntR"/>
    <property type="match status" value="1"/>
</dbReference>
<dbReference type="InterPro" id="IPR036388">
    <property type="entry name" value="WH-like_DNA-bd_sf"/>
</dbReference>
<dbReference type="InterPro" id="IPR008920">
    <property type="entry name" value="TF_FadR/GntR_C"/>
</dbReference>